<proteinExistence type="predicted"/>
<organism evidence="2 3">
    <name type="scientific">Pelagicoccus mobilis</name>
    <dbReference type="NCBI Taxonomy" id="415221"/>
    <lineage>
        <taxon>Bacteria</taxon>
        <taxon>Pseudomonadati</taxon>
        <taxon>Verrucomicrobiota</taxon>
        <taxon>Opitutia</taxon>
        <taxon>Puniceicoccales</taxon>
        <taxon>Pelagicoccaceae</taxon>
        <taxon>Pelagicoccus</taxon>
    </lineage>
</organism>
<keyword evidence="3" id="KW-1185">Reference proteome</keyword>
<evidence type="ECO:0000313" key="2">
    <source>
        <dbReference type="EMBL" id="MBK1878835.1"/>
    </source>
</evidence>
<name>A0A934S0B4_9BACT</name>
<evidence type="ECO:0000313" key="3">
    <source>
        <dbReference type="Proteomes" id="UP000617628"/>
    </source>
</evidence>
<accession>A0A934S0B4</accession>
<gene>
    <name evidence="2" type="ORF">JIN87_18275</name>
</gene>
<sequence>MQIHELLGLNSERPTQSRPQNGSSPLHSMAIGFDSLLDRVTAPQIPKGVVKAADAARLDGGYAGEILGIPAKRPGEVHSEEDAMKISELKSAYLELLPSFGGVPFTPPVENYDPQVEMLRLARVELKVQAMEEAGEIDKALDAFIGIHGLKDELTAEQKSKLRKRLVDLTKAVLLESEWQDAYAGKLLKRIDVTIEGIRDYLLGESGAIRKVDASEDLPYGDPDLLGFADDPRWVSFEVPPFSLIAKADQMLMEYRAELRS</sequence>
<dbReference type="Proteomes" id="UP000617628">
    <property type="component" value="Unassembled WGS sequence"/>
</dbReference>
<feature type="region of interest" description="Disordered" evidence="1">
    <location>
        <begin position="1"/>
        <end position="27"/>
    </location>
</feature>
<protein>
    <submittedName>
        <fullName evidence="2">Uncharacterized protein</fullName>
    </submittedName>
</protein>
<reference evidence="2" key="1">
    <citation type="submission" date="2021-01" db="EMBL/GenBank/DDBJ databases">
        <title>Modified the classification status of verrucomicrobia.</title>
        <authorList>
            <person name="Feng X."/>
        </authorList>
    </citation>
    <scope>NUCLEOTIDE SEQUENCE</scope>
    <source>
        <strain evidence="2">KCTC 13126</strain>
    </source>
</reference>
<dbReference type="RefSeq" id="WP_200357049.1">
    <property type="nucleotide sequence ID" value="NZ_JAENIL010000036.1"/>
</dbReference>
<dbReference type="EMBL" id="JAENIL010000036">
    <property type="protein sequence ID" value="MBK1878835.1"/>
    <property type="molecule type" value="Genomic_DNA"/>
</dbReference>
<dbReference type="AlphaFoldDB" id="A0A934S0B4"/>
<feature type="compositionally biased region" description="Polar residues" evidence="1">
    <location>
        <begin position="12"/>
        <end position="26"/>
    </location>
</feature>
<comment type="caution">
    <text evidence="2">The sequence shown here is derived from an EMBL/GenBank/DDBJ whole genome shotgun (WGS) entry which is preliminary data.</text>
</comment>
<evidence type="ECO:0000256" key="1">
    <source>
        <dbReference type="SAM" id="MobiDB-lite"/>
    </source>
</evidence>